<comment type="catalytic activity">
    <reaction evidence="2">
        <text>Hydrolysis of proteins to small peptides in the presence of ATP and magnesium. alpha-casein is the usual test substrate. In the absence of ATP, only oligopeptides shorter than five residues are hydrolyzed (such as succinyl-Leu-Tyr-|-NHMec, and Leu-Tyr-Leu-|-Tyr-Trp, in which cleavage of the -Tyr-|-Leu- and -Tyr-|-Trp bonds also occurs).</text>
        <dbReference type="EC" id="3.4.21.92"/>
    </reaction>
</comment>
<dbReference type="PANTHER" id="PTHR10381">
    <property type="entry name" value="ATP-DEPENDENT CLP PROTEASE PROTEOLYTIC SUBUNIT"/>
    <property type="match status" value="1"/>
</dbReference>
<proteinExistence type="inferred from homology"/>
<dbReference type="CDD" id="cd07017">
    <property type="entry name" value="S14_ClpP_2"/>
    <property type="match status" value="1"/>
</dbReference>
<dbReference type="GO" id="GO:0005737">
    <property type="term" value="C:cytoplasm"/>
    <property type="evidence" value="ECO:0007669"/>
    <property type="project" value="UniProtKB-SubCell"/>
</dbReference>
<keyword evidence="5" id="KW-1185">Reference proteome</keyword>
<accession>S4N3J1</accession>
<keyword evidence="2" id="KW-0720">Serine protease</keyword>
<dbReference type="GO" id="GO:0004176">
    <property type="term" value="F:ATP-dependent peptidase activity"/>
    <property type="evidence" value="ECO:0007669"/>
    <property type="project" value="InterPro"/>
</dbReference>
<dbReference type="Proteomes" id="UP000015001">
    <property type="component" value="Unassembled WGS sequence"/>
</dbReference>
<dbReference type="InterPro" id="IPR029045">
    <property type="entry name" value="ClpP/crotonase-like_dom_sf"/>
</dbReference>
<evidence type="ECO:0000256" key="3">
    <source>
        <dbReference type="RuleBase" id="RU003567"/>
    </source>
</evidence>
<organism evidence="4 5">
    <name type="scientific">Streptomyces afghaniensis 772</name>
    <dbReference type="NCBI Taxonomy" id="1283301"/>
    <lineage>
        <taxon>Bacteria</taxon>
        <taxon>Bacillati</taxon>
        <taxon>Actinomycetota</taxon>
        <taxon>Actinomycetes</taxon>
        <taxon>Kitasatosporales</taxon>
        <taxon>Streptomycetaceae</taxon>
        <taxon>Streptomyces</taxon>
    </lineage>
</organism>
<dbReference type="EC" id="3.4.21.92" evidence="2"/>
<evidence type="ECO:0000256" key="2">
    <source>
        <dbReference type="HAMAP-Rule" id="MF_00444"/>
    </source>
</evidence>
<evidence type="ECO:0000313" key="4">
    <source>
        <dbReference type="EMBL" id="EPJ42242.1"/>
    </source>
</evidence>
<comment type="subcellular location">
    <subcellularLocation>
        <location evidence="2">Cytoplasm</location>
    </subcellularLocation>
</comment>
<dbReference type="SUPFAM" id="SSF52096">
    <property type="entry name" value="ClpP/crotonase"/>
    <property type="match status" value="1"/>
</dbReference>
<comment type="function">
    <text evidence="2">Cleaves peptides in various proteins in a process that requires ATP hydrolysis. Has a chymotrypsin-like activity. Plays a major role in the degradation of misfolded proteins.</text>
</comment>
<dbReference type="GO" id="GO:0006515">
    <property type="term" value="P:protein quality control for misfolded or incompletely synthesized proteins"/>
    <property type="evidence" value="ECO:0007669"/>
    <property type="project" value="TreeGrafter"/>
</dbReference>
<protein>
    <recommendedName>
        <fullName evidence="2 3">ATP-dependent Clp protease proteolytic subunit</fullName>
        <ecNumber evidence="2">3.4.21.92</ecNumber>
    </recommendedName>
    <alternativeName>
        <fullName evidence="2">Endopeptidase Clp</fullName>
    </alternativeName>
</protein>
<comment type="subunit">
    <text evidence="2">Fourteen ClpP subunits assemble into 2 heptameric rings which stack back to back to give a disk-like structure with a central cavity, resembling the structure of eukaryotic proteasomes.</text>
</comment>
<name>S4N3J1_9ACTN</name>
<dbReference type="GO" id="GO:0004252">
    <property type="term" value="F:serine-type endopeptidase activity"/>
    <property type="evidence" value="ECO:0007669"/>
    <property type="project" value="UniProtKB-UniRule"/>
</dbReference>
<comment type="caution">
    <text evidence="4">The sequence shown here is derived from an EMBL/GenBank/DDBJ whole genome shotgun (WGS) entry which is preliminary data.</text>
</comment>
<sequence length="219" mass="23791">MESLDDVARPRRDAGWGCSDGSYTIPNVIERTAQGERSFDVFSRLLNERIIFLGTEIDDGVANVVIAQLLHLESSAPESEISVYINSPGGSFTSLMAIYDTMSYVRAPISTCCVGQAASTAAVLLAGGDPGRRFVLEHARVLLGQPATGGQRGMVSDLALQAKEMVRIRSQVEEVLARHTHHDVAALRADMDRDKVFTAQEAVSYGLADEVLSRRLVRV</sequence>
<dbReference type="Gene3D" id="3.90.226.10">
    <property type="entry name" value="2-enoyl-CoA Hydratase, Chain A, domain 1"/>
    <property type="match status" value="1"/>
</dbReference>
<evidence type="ECO:0000256" key="1">
    <source>
        <dbReference type="ARBA" id="ARBA00007039"/>
    </source>
</evidence>
<dbReference type="Pfam" id="PF00574">
    <property type="entry name" value="CLP_protease"/>
    <property type="match status" value="1"/>
</dbReference>
<dbReference type="InterPro" id="IPR001907">
    <property type="entry name" value="ClpP"/>
</dbReference>
<dbReference type="HAMAP" id="MF_00444">
    <property type="entry name" value="ClpP"/>
    <property type="match status" value="1"/>
</dbReference>
<dbReference type="AlphaFoldDB" id="S4N3J1"/>
<comment type="similarity">
    <text evidence="1 2 3">Belongs to the peptidase S14 family.</text>
</comment>
<dbReference type="NCBIfam" id="NF001368">
    <property type="entry name" value="PRK00277.1"/>
    <property type="match status" value="1"/>
</dbReference>
<dbReference type="EMBL" id="AOPY01001273">
    <property type="protein sequence ID" value="EPJ42242.1"/>
    <property type="molecule type" value="Genomic_DNA"/>
</dbReference>
<dbReference type="PATRIC" id="fig|1283301.3.peg.695"/>
<dbReference type="PRINTS" id="PR00127">
    <property type="entry name" value="CLPPROTEASEP"/>
</dbReference>
<keyword evidence="2" id="KW-0963">Cytoplasm</keyword>
<dbReference type="InterPro" id="IPR023562">
    <property type="entry name" value="ClpP/TepA"/>
</dbReference>
<dbReference type="PANTHER" id="PTHR10381:SF26">
    <property type="entry name" value="ATP-DEPENDENT CLP PROTEASE PROTEOLYTIC SUBUNIT-LIKE-RELATED"/>
    <property type="match status" value="1"/>
</dbReference>
<evidence type="ECO:0000313" key="5">
    <source>
        <dbReference type="Proteomes" id="UP000015001"/>
    </source>
</evidence>
<keyword evidence="2" id="KW-0378">Hydrolase</keyword>
<dbReference type="GO" id="GO:0051117">
    <property type="term" value="F:ATPase binding"/>
    <property type="evidence" value="ECO:0007669"/>
    <property type="project" value="TreeGrafter"/>
</dbReference>
<feature type="active site" description="Nucleophile" evidence="2">
    <location>
        <position position="119"/>
    </location>
</feature>
<gene>
    <name evidence="2" type="primary">clpP</name>
    <name evidence="4" type="ORF">STAFG_0709</name>
</gene>
<dbReference type="FunFam" id="3.90.226.10:FF:000002">
    <property type="entry name" value="ATP-dependent Clp protease proteolytic subunit"/>
    <property type="match status" value="1"/>
</dbReference>
<dbReference type="HOGENOM" id="CLU_058707_3_2_11"/>
<comment type="caution">
    <text evidence="2">Lacks conserved residue(s) required for the propagation of feature annotation.</text>
</comment>
<dbReference type="NCBIfam" id="NF009205">
    <property type="entry name" value="PRK12553.1"/>
    <property type="match status" value="1"/>
</dbReference>
<keyword evidence="2 4" id="KW-0645">Protease</keyword>
<dbReference type="GO" id="GO:0009368">
    <property type="term" value="C:endopeptidase Clp complex"/>
    <property type="evidence" value="ECO:0007669"/>
    <property type="project" value="TreeGrafter"/>
</dbReference>
<reference evidence="4 5" key="1">
    <citation type="submission" date="2013-02" db="EMBL/GenBank/DDBJ databases">
        <title>Draft Genome Sequence of Streptomyces afghaniensis, Which Produces Compounds of the Julimycin B-Complex.</title>
        <authorList>
            <person name="Gruening B.A."/>
            <person name="Praeg A."/>
            <person name="Erxleben A."/>
            <person name="Guenther S."/>
            <person name="Fiedler H.-P."/>
            <person name="Goodfellow M."/>
            <person name="Mueller M."/>
        </authorList>
    </citation>
    <scope>NUCLEOTIDE SEQUENCE [LARGE SCALE GENOMIC DNA]</scope>
    <source>
        <strain evidence="4 5">772</strain>
    </source>
</reference>